<dbReference type="AlphaFoldDB" id="A0A251YTM7"/>
<feature type="transmembrane region" description="Helical" evidence="7">
    <location>
        <begin position="35"/>
        <end position="57"/>
    </location>
</feature>
<keyword evidence="4 7" id="KW-1133">Transmembrane helix</keyword>
<comment type="subcellular location">
    <subcellularLocation>
        <location evidence="1">Cell membrane</location>
        <topology evidence="1">Multi-pass membrane protein</topology>
    </subcellularLocation>
</comment>
<evidence type="ECO:0000256" key="2">
    <source>
        <dbReference type="ARBA" id="ARBA00022475"/>
    </source>
</evidence>
<feature type="transmembrane region" description="Helical" evidence="7">
    <location>
        <begin position="402"/>
        <end position="425"/>
    </location>
</feature>
<name>A0A251YTM7_9MICO</name>
<dbReference type="Proteomes" id="UP000195101">
    <property type="component" value="Unassembled WGS sequence"/>
</dbReference>
<dbReference type="InterPro" id="IPR002797">
    <property type="entry name" value="Polysacc_synth"/>
</dbReference>
<evidence type="ECO:0000313" key="9">
    <source>
        <dbReference type="Proteomes" id="UP000195101"/>
    </source>
</evidence>
<evidence type="ECO:0000256" key="7">
    <source>
        <dbReference type="SAM" id="Phobius"/>
    </source>
</evidence>
<feature type="transmembrane region" description="Helical" evidence="7">
    <location>
        <begin position="69"/>
        <end position="91"/>
    </location>
</feature>
<gene>
    <name evidence="8" type="ORF">BFL37_01600</name>
</gene>
<reference evidence="8 9" key="1">
    <citation type="submission" date="2016-08" db="EMBL/GenBank/DDBJ databases">
        <title>Genome sequence of Clavibacter michiganensis spp strain CFBP8019.</title>
        <authorList>
            <person name="Thapa S.P."/>
            <person name="Coaker G."/>
            <person name="Jacques M.-A."/>
        </authorList>
    </citation>
    <scope>NUCLEOTIDE SEQUENCE [LARGE SCALE GENOMIC DNA]</scope>
    <source>
        <strain evidence="8">CFBP8019</strain>
    </source>
</reference>
<evidence type="ECO:0000256" key="6">
    <source>
        <dbReference type="SAM" id="MobiDB-lite"/>
    </source>
</evidence>
<keyword evidence="2" id="KW-1003">Cell membrane</keyword>
<evidence type="ECO:0000256" key="1">
    <source>
        <dbReference type="ARBA" id="ARBA00004651"/>
    </source>
</evidence>
<keyword evidence="3 7" id="KW-0812">Transmembrane</keyword>
<dbReference type="EMBL" id="MDJZ01000004">
    <property type="protein sequence ID" value="OUE27601.1"/>
    <property type="molecule type" value="Genomic_DNA"/>
</dbReference>
<evidence type="ECO:0000313" key="8">
    <source>
        <dbReference type="EMBL" id="OUE27601.1"/>
    </source>
</evidence>
<dbReference type="PANTHER" id="PTHR30250">
    <property type="entry name" value="PST FAMILY PREDICTED COLANIC ACID TRANSPORTER"/>
    <property type="match status" value="1"/>
</dbReference>
<feature type="transmembrane region" description="Helical" evidence="7">
    <location>
        <begin position="373"/>
        <end position="396"/>
    </location>
</feature>
<dbReference type="PANTHER" id="PTHR30250:SF11">
    <property type="entry name" value="O-ANTIGEN TRANSPORTER-RELATED"/>
    <property type="match status" value="1"/>
</dbReference>
<accession>A0A251YTM7</accession>
<protein>
    <submittedName>
        <fullName evidence="8">Polysaccharide biosynthesis protein</fullName>
    </submittedName>
</protein>
<evidence type="ECO:0000256" key="4">
    <source>
        <dbReference type="ARBA" id="ARBA00022989"/>
    </source>
</evidence>
<dbReference type="GO" id="GO:0005886">
    <property type="term" value="C:plasma membrane"/>
    <property type="evidence" value="ECO:0007669"/>
    <property type="project" value="UniProtKB-SubCell"/>
</dbReference>
<feature type="transmembrane region" description="Helical" evidence="7">
    <location>
        <begin position="304"/>
        <end position="330"/>
    </location>
</feature>
<sequence>MTTIPADSFGEEDSVPGAPADGGVESRRDRLGLQFLWVSSGKIIAALLQAAIMLLLVREVSPAQFGFFSAAYGVITIPQTLLDLGLPTLIVRERARDARDGIVTAALKLNNLFSIALSALLLVTGVFLAVAVDAQYWLLLPFALWAAAERNADAWLGVVLADGDSWINVTNLVLRRVLSLGIFVGLSTWTDTPPMLAIALAFAVAAALSWFFAHVYVSKRLVPSSQHTMSQLVSRSYPYWINSVSSQIQNLDVALTSAFAGPAQAGLYAAAARLTNPLRILPNSLATILLPAASKRTSSTIASLCKLVVGATAVFGLFYGALILAMPWAVPVFLGDDYSGATFALQVTCGGLVFASASSLVSTLLLGLGLKHYVAITAVVTTFACLAGVVVGSITAGAAGAAIGLASAFVLQSVLLSSRLAVFVIRREPNR</sequence>
<organism evidence="8 9">
    <name type="scientific">Clavibacter michiganensis</name>
    <dbReference type="NCBI Taxonomy" id="28447"/>
    <lineage>
        <taxon>Bacteria</taxon>
        <taxon>Bacillati</taxon>
        <taxon>Actinomycetota</taxon>
        <taxon>Actinomycetes</taxon>
        <taxon>Micrococcales</taxon>
        <taxon>Microbacteriaceae</taxon>
        <taxon>Clavibacter</taxon>
    </lineage>
</organism>
<evidence type="ECO:0000256" key="3">
    <source>
        <dbReference type="ARBA" id="ARBA00022692"/>
    </source>
</evidence>
<dbReference type="RefSeq" id="WP_086513435.1">
    <property type="nucleotide sequence ID" value="NZ_MDJZ01000004.1"/>
</dbReference>
<evidence type="ECO:0000256" key="5">
    <source>
        <dbReference type="ARBA" id="ARBA00023136"/>
    </source>
</evidence>
<feature type="region of interest" description="Disordered" evidence="6">
    <location>
        <begin position="1"/>
        <end position="24"/>
    </location>
</feature>
<comment type="caution">
    <text evidence="8">The sequence shown here is derived from an EMBL/GenBank/DDBJ whole genome shotgun (WGS) entry which is preliminary data.</text>
</comment>
<feature type="transmembrane region" description="Helical" evidence="7">
    <location>
        <begin position="112"/>
        <end position="132"/>
    </location>
</feature>
<dbReference type="Pfam" id="PF01943">
    <property type="entry name" value="Polysacc_synt"/>
    <property type="match status" value="2"/>
</dbReference>
<keyword evidence="9" id="KW-1185">Reference proteome</keyword>
<dbReference type="InterPro" id="IPR050833">
    <property type="entry name" value="Poly_Biosynth_Transport"/>
</dbReference>
<proteinExistence type="predicted"/>
<feature type="transmembrane region" description="Helical" evidence="7">
    <location>
        <begin position="196"/>
        <end position="217"/>
    </location>
</feature>
<feature type="transmembrane region" description="Helical" evidence="7">
    <location>
        <begin position="342"/>
        <end position="366"/>
    </location>
</feature>
<keyword evidence="5 7" id="KW-0472">Membrane</keyword>
<dbReference type="OrthoDB" id="5112563at2"/>